<dbReference type="AlphaFoldDB" id="A0A0E9VAQ5"/>
<sequence>MHIPIAVNSNSRWMLTAVYILFLHTIQL</sequence>
<accession>A0A0E9VAQ5</accession>
<name>A0A0E9VAQ5_ANGAN</name>
<dbReference type="EMBL" id="GBXM01034319">
    <property type="protein sequence ID" value="JAH74258.1"/>
    <property type="molecule type" value="Transcribed_RNA"/>
</dbReference>
<protein>
    <submittedName>
        <fullName evidence="1">Uncharacterized protein</fullName>
    </submittedName>
</protein>
<evidence type="ECO:0000313" key="1">
    <source>
        <dbReference type="EMBL" id="JAH74258.1"/>
    </source>
</evidence>
<proteinExistence type="predicted"/>
<reference evidence="1" key="2">
    <citation type="journal article" date="2015" name="Fish Shellfish Immunol.">
        <title>Early steps in the European eel (Anguilla anguilla)-Vibrio vulnificus interaction in the gills: Role of the RtxA13 toxin.</title>
        <authorList>
            <person name="Callol A."/>
            <person name="Pajuelo D."/>
            <person name="Ebbesson L."/>
            <person name="Teles M."/>
            <person name="MacKenzie S."/>
            <person name="Amaro C."/>
        </authorList>
    </citation>
    <scope>NUCLEOTIDE SEQUENCE</scope>
</reference>
<organism evidence="1">
    <name type="scientific">Anguilla anguilla</name>
    <name type="common">European freshwater eel</name>
    <name type="synonym">Muraena anguilla</name>
    <dbReference type="NCBI Taxonomy" id="7936"/>
    <lineage>
        <taxon>Eukaryota</taxon>
        <taxon>Metazoa</taxon>
        <taxon>Chordata</taxon>
        <taxon>Craniata</taxon>
        <taxon>Vertebrata</taxon>
        <taxon>Euteleostomi</taxon>
        <taxon>Actinopterygii</taxon>
        <taxon>Neopterygii</taxon>
        <taxon>Teleostei</taxon>
        <taxon>Anguilliformes</taxon>
        <taxon>Anguillidae</taxon>
        <taxon>Anguilla</taxon>
    </lineage>
</organism>
<reference evidence="1" key="1">
    <citation type="submission" date="2014-11" db="EMBL/GenBank/DDBJ databases">
        <authorList>
            <person name="Amaro Gonzalez C."/>
        </authorList>
    </citation>
    <scope>NUCLEOTIDE SEQUENCE</scope>
</reference>